<dbReference type="InterPro" id="IPR015421">
    <property type="entry name" value="PyrdxlP-dep_Trfase_major"/>
</dbReference>
<evidence type="ECO:0000256" key="3">
    <source>
        <dbReference type="RuleBase" id="RU003560"/>
    </source>
</evidence>
<name>A0A1X3HFR0_9BRAD</name>
<dbReference type="PANTHER" id="PTHR43713:SF3">
    <property type="entry name" value="GLUTAMATE-1-SEMIALDEHYDE 2,1-AMINOMUTASE 1, CHLOROPLASTIC-RELATED"/>
    <property type="match status" value="1"/>
</dbReference>
<dbReference type="SUPFAM" id="SSF53383">
    <property type="entry name" value="PLP-dependent transferases"/>
    <property type="match status" value="1"/>
</dbReference>
<evidence type="ECO:0000313" key="4">
    <source>
        <dbReference type="EMBL" id="OSJ19141.1"/>
    </source>
</evidence>
<dbReference type="Pfam" id="PF00202">
    <property type="entry name" value="Aminotran_3"/>
    <property type="match status" value="1"/>
</dbReference>
<dbReference type="PANTHER" id="PTHR43713">
    <property type="entry name" value="GLUTAMATE-1-SEMIALDEHYDE 2,1-AMINOMUTASE"/>
    <property type="match status" value="1"/>
</dbReference>
<organism evidence="4 5">
    <name type="scientific">Bradyrhizobium canariense</name>
    <dbReference type="NCBI Taxonomy" id="255045"/>
    <lineage>
        <taxon>Bacteria</taxon>
        <taxon>Pseudomonadati</taxon>
        <taxon>Pseudomonadota</taxon>
        <taxon>Alphaproteobacteria</taxon>
        <taxon>Hyphomicrobiales</taxon>
        <taxon>Nitrobacteraceae</taxon>
        <taxon>Bradyrhizobium</taxon>
    </lineage>
</organism>
<dbReference type="AlphaFoldDB" id="A0A1X3HFR0"/>
<dbReference type="InterPro" id="IPR005814">
    <property type="entry name" value="Aminotrans_3"/>
</dbReference>
<keyword evidence="4" id="KW-0032">Aminotransferase</keyword>
<protein>
    <submittedName>
        <fullName evidence="4">Aspartate aminotransferase family protein</fullName>
    </submittedName>
</protein>
<keyword evidence="4" id="KW-0808">Transferase</keyword>
<accession>A0A1X3HFR0</accession>
<proteinExistence type="inferred from homology"/>
<comment type="cofactor">
    <cofactor evidence="1">
        <name>pyridoxal 5'-phosphate</name>
        <dbReference type="ChEBI" id="CHEBI:597326"/>
    </cofactor>
</comment>
<dbReference type="GO" id="GO:0030170">
    <property type="term" value="F:pyridoxal phosphate binding"/>
    <property type="evidence" value="ECO:0007669"/>
    <property type="project" value="InterPro"/>
</dbReference>
<comment type="caution">
    <text evidence="4">The sequence shown here is derived from an EMBL/GenBank/DDBJ whole genome shotgun (WGS) entry which is preliminary data.</text>
</comment>
<dbReference type="InterPro" id="IPR015424">
    <property type="entry name" value="PyrdxlP-dep_Trfase"/>
</dbReference>
<evidence type="ECO:0000256" key="2">
    <source>
        <dbReference type="ARBA" id="ARBA00022898"/>
    </source>
</evidence>
<dbReference type="Gene3D" id="3.40.640.10">
    <property type="entry name" value="Type I PLP-dependent aspartate aminotransferase-like (Major domain)"/>
    <property type="match status" value="1"/>
</dbReference>
<keyword evidence="2 3" id="KW-0663">Pyridoxal phosphate</keyword>
<dbReference type="Proteomes" id="UP000193553">
    <property type="component" value="Unassembled WGS sequence"/>
</dbReference>
<reference evidence="4 5" key="1">
    <citation type="submission" date="2017-03" db="EMBL/GenBank/DDBJ databases">
        <title>Whole genome sequences of fourteen strains of Bradyrhizobium canariense and one strain of Bradyrhizobium japonicum isolated from Lupinus (Papilionoideae: Genisteae) species in Algeria.</title>
        <authorList>
            <person name="Crovadore J."/>
            <person name="Chekireb D."/>
            <person name="Brachmann A."/>
            <person name="Chablais R."/>
            <person name="Cochard B."/>
            <person name="Lefort F."/>
        </authorList>
    </citation>
    <scope>NUCLEOTIDE SEQUENCE [LARGE SCALE GENOMIC DNA]</scope>
    <source>
        <strain evidence="4 5">UBMA195</strain>
    </source>
</reference>
<gene>
    <name evidence="4" type="ORF">BSZ18_00890</name>
</gene>
<evidence type="ECO:0000313" key="5">
    <source>
        <dbReference type="Proteomes" id="UP000193553"/>
    </source>
</evidence>
<dbReference type="InterPro" id="IPR015422">
    <property type="entry name" value="PyrdxlP-dep_Trfase_small"/>
</dbReference>
<dbReference type="EMBL" id="NAFI01000114">
    <property type="protein sequence ID" value="OSJ19141.1"/>
    <property type="molecule type" value="Genomic_DNA"/>
</dbReference>
<dbReference type="Gene3D" id="3.90.1150.10">
    <property type="entry name" value="Aspartate Aminotransferase, domain 1"/>
    <property type="match status" value="1"/>
</dbReference>
<sequence length="458" mass="48285">MTGPCRGAAAGVNAPPAKSRSETAYLREAKVVPGGSMRAAQWFKPHPPYAARGEGCWVIDIDGRRILDCANNFFSLIHGHAFSPILDAVHRAMAAGTAFGLPTESEILLAEALAARNPRMEQTRFCNSGTEAVLSALKAARAITGREGVGKFEGCYHGAYDWMEVSLDPSPANWNDESGNPASVRSNAGAPESVLRETVVLPYDDPLRCADILRRKGRTLAAIVVDPLASRAGTVPMSKETAAVLREACQRDGILLIADEVISFRLSFDGASRSFGLEPDLITTAKIIGGGLPIGAVSGSADLMSVFNHAEGKPKVAMGGTFSGNPLSMAAGLASLTHYSQSAIQRLNGLGDRLRNSVRDGFSAAGVEASFTGMGSLFRLHLGSANVTGYRTAYTSPEKTQLIRRIQFAMLDEGILLTPNCSGALSTPMTEAETSLIADKLVAVVAREVAGHERVAAG</sequence>
<dbReference type="OrthoDB" id="9801052at2"/>
<dbReference type="GO" id="GO:0008483">
    <property type="term" value="F:transaminase activity"/>
    <property type="evidence" value="ECO:0007669"/>
    <property type="project" value="UniProtKB-KW"/>
</dbReference>
<comment type="similarity">
    <text evidence="3">Belongs to the class-III pyridoxal-phosphate-dependent aminotransferase family.</text>
</comment>
<dbReference type="CDD" id="cd00610">
    <property type="entry name" value="OAT_like"/>
    <property type="match status" value="1"/>
</dbReference>
<evidence type="ECO:0000256" key="1">
    <source>
        <dbReference type="ARBA" id="ARBA00001933"/>
    </source>
</evidence>